<accession>A0A378I7R9</accession>
<dbReference type="RefSeq" id="WP_115302191.1">
    <property type="nucleotide sequence ID" value="NZ_CAAAHO010000001.1"/>
</dbReference>
<evidence type="ECO:0000313" key="1">
    <source>
        <dbReference type="EMBL" id="STX28444.1"/>
    </source>
</evidence>
<protein>
    <submittedName>
        <fullName evidence="1">Uncharacterized protein</fullName>
    </submittedName>
</protein>
<dbReference type="OrthoDB" id="5652867at2"/>
<dbReference type="Proteomes" id="UP000254968">
    <property type="component" value="Unassembled WGS sequence"/>
</dbReference>
<proteinExistence type="predicted"/>
<organism evidence="1 2">
    <name type="scientific">Legionella beliardensis</name>
    <dbReference type="NCBI Taxonomy" id="91822"/>
    <lineage>
        <taxon>Bacteria</taxon>
        <taxon>Pseudomonadati</taxon>
        <taxon>Pseudomonadota</taxon>
        <taxon>Gammaproteobacteria</taxon>
        <taxon>Legionellales</taxon>
        <taxon>Legionellaceae</taxon>
        <taxon>Legionella</taxon>
    </lineage>
</organism>
<reference evidence="1 2" key="1">
    <citation type="submission" date="2018-06" db="EMBL/GenBank/DDBJ databases">
        <authorList>
            <consortium name="Pathogen Informatics"/>
            <person name="Doyle S."/>
        </authorList>
    </citation>
    <scope>NUCLEOTIDE SEQUENCE [LARGE SCALE GENOMIC DNA]</scope>
    <source>
        <strain evidence="1 2">NCTC13315</strain>
    </source>
</reference>
<evidence type="ECO:0000313" key="2">
    <source>
        <dbReference type="Proteomes" id="UP000254968"/>
    </source>
</evidence>
<keyword evidence="2" id="KW-1185">Reference proteome</keyword>
<dbReference type="EMBL" id="UGNV01000001">
    <property type="protein sequence ID" value="STX28444.1"/>
    <property type="molecule type" value="Genomic_DNA"/>
</dbReference>
<name>A0A378I7R9_9GAMM</name>
<dbReference type="AlphaFoldDB" id="A0A378I7R9"/>
<gene>
    <name evidence="1" type="ORF">NCTC13315_00974</name>
</gene>
<sequence>MKKYLDIKWLSLLLLNGLLMAFMCTKTHVATYDNEFNVLDKRLNNLQKQLQKPTDQLDLSPITANLKQLSGFIQQLQNRDDHQLGNIFTTEQVAIKKQLERITDLLRHLDEKKQPIKMLSIDQLPFDVLSIDSIQEISVASVAYDYKTQALEKGDSLAGWKVLDIDFAKQTIEFENSDKARVLVQLNRQEVNHA</sequence>